<feature type="transmembrane region" description="Helical" evidence="6">
    <location>
        <begin position="312"/>
        <end position="338"/>
    </location>
</feature>
<dbReference type="SUPFAM" id="SSF161070">
    <property type="entry name" value="SNF-like"/>
    <property type="match status" value="1"/>
</dbReference>
<dbReference type="Proteomes" id="UP000658131">
    <property type="component" value="Unassembled WGS sequence"/>
</dbReference>
<evidence type="ECO:0000256" key="6">
    <source>
        <dbReference type="SAM" id="Phobius"/>
    </source>
</evidence>
<evidence type="ECO:0000256" key="2">
    <source>
        <dbReference type="ARBA" id="ARBA00022448"/>
    </source>
</evidence>
<feature type="transmembrane region" description="Helical" evidence="6">
    <location>
        <begin position="46"/>
        <end position="70"/>
    </location>
</feature>
<dbReference type="EMBL" id="JACRTB010000009">
    <property type="protein sequence ID" value="MBC8576237.1"/>
    <property type="molecule type" value="Genomic_DNA"/>
</dbReference>
<dbReference type="Pfam" id="PF00209">
    <property type="entry name" value="SNF"/>
    <property type="match status" value="2"/>
</dbReference>
<keyword evidence="4 6" id="KW-1133">Transmembrane helix</keyword>
<feature type="transmembrane region" description="Helical" evidence="6">
    <location>
        <begin position="399"/>
        <end position="418"/>
    </location>
</feature>
<feature type="transmembrane region" description="Helical" evidence="6">
    <location>
        <begin position="439"/>
        <end position="463"/>
    </location>
</feature>
<dbReference type="InterPro" id="IPR037272">
    <property type="entry name" value="SNS_sf"/>
</dbReference>
<evidence type="ECO:0000256" key="4">
    <source>
        <dbReference type="ARBA" id="ARBA00022989"/>
    </source>
</evidence>
<dbReference type="PROSITE" id="PS50267">
    <property type="entry name" value="NA_NEUROTRAN_SYMP_3"/>
    <property type="match status" value="1"/>
</dbReference>
<dbReference type="PANTHER" id="PTHR42948">
    <property type="entry name" value="TRANSPORTER"/>
    <property type="match status" value="1"/>
</dbReference>
<dbReference type="PRINTS" id="PR00176">
    <property type="entry name" value="NANEUSMPORT"/>
</dbReference>
<evidence type="ECO:0000313" key="7">
    <source>
        <dbReference type="EMBL" id="MBC8576237.1"/>
    </source>
</evidence>
<comment type="caution">
    <text evidence="7">The sequence shown here is derived from an EMBL/GenBank/DDBJ whole genome shotgun (WGS) entry which is preliminary data.</text>
</comment>
<dbReference type="PANTHER" id="PTHR42948:SF1">
    <property type="entry name" value="TRANSPORTER"/>
    <property type="match status" value="1"/>
</dbReference>
<keyword evidence="2" id="KW-0813">Transport</keyword>
<evidence type="ECO:0000256" key="5">
    <source>
        <dbReference type="ARBA" id="ARBA00023136"/>
    </source>
</evidence>
<feature type="transmembrane region" description="Helical" evidence="6">
    <location>
        <begin position="148"/>
        <end position="168"/>
    </location>
</feature>
<accession>A0ABR7NK72</accession>
<comment type="subcellular location">
    <subcellularLocation>
        <location evidence="1">Membrane</location>
        <topology evidence="1">Multi-pass membrane protein</topology>
    </subcellularLocation>
</comment>
<feature type="transmembrane region" description="Helical" evidence="6">
    <location>
        <begin position="91"/>
        <end position="108"/>
    </location>
</feature>
<proteinExistence type="predicted"/>
<feature type="transmembrane region" description="Helical" evidence="6">
    <location>
        <begin position="180"/>
        <end position="199"/>
    </location>
</feature>
<keyword evidence="3 6" id="KW-0812">Transmembrane</keyword>
<dbReference type="InterPro" id="IPR000175">
    <property type="entry name" value="Na/ntran_symport"/>
</dbReference>
<dbReference type="NCBIfam" id="NF037979">
    <property type="entry name" value="Na_transp"/>
    <property type="match status" value="1"/>
</dbReference>
<feature type="transmembrane region" description="Helical" evidence="6">
    <location>
        <begin position="258"/>
        <end position="282"/>
    </location>
</feature>
<feature type="transmembrane region" description="Helical" evidence="6">
    <location>
        <begin position="219"/>
        <end position="246"/>
    </location>
</feature>
<evidence type="ECO:0000256" key="1">
    <source>
        <dbReference type="ARBA" id="ARBA00004141"/>
    </source>
</evidence>
<sequence length="464" mass="50188">MEKSKGTQPRAQWASSLGFILATAGSAVGLGNIWKFPGKAYEGGGAAFIIVYILIVAFLGMSIMLAEFAVGRRGQKNPAAAFEKIGHGRGGWIGKLSLITAFIILSYYSQVGGWVLKYIEGYLMESGTIYADPTGYFLGMLGSSGMPWQSAVIYPVIFLAMVVFTIIRGVEEGIERMSKILMPGLFLLLIVLTVRAVTLPGAAEGLSYLLRPDWSKLSFQMVLVALGQAFYSLSLGMAIITTYGSYVSRRENLVKHTAIICSLDTVVAIMAAFMVIPAVFAMGVQPGMGGSFAFISLAEVFRQMPMGNLFGAAFYLLLFLAALTSAISLLEGPVAYFVETFGCDRKKVTCCFGIALFALGIFYTLSQAYLPLKGIWFDGANGLIFPPFGDFMEFLTDRLMVPVGALALCLFVGWRWGASEASREIEHNGRFPLRAIWIAMVKFIAPLSIVVILIGGLVFGLALS</sequence>
<dbReference type="RefSeq" id="WP_262399773.1">
    <property type="nucleotide sequence ID" value="NZ_JACRTB010000009.1"/>
</dbReference>
<feature type="transmembrane region" description="Helical" evidence="6">
    <location>
        <begin position="350"/>
        <end position="370"/>
    </location>
</feature>
<reference evidence="7 8" key="1">
    <citation type="submission" date="2020-08" db="EMBL/GenBank/DDBJ databases">
        <title>Genome public.</title>
        <authorList>
            <person name="Liu C."/>
            <person name="Sun Q."/>
        </authorList>
    </citation>
    <scope>NUCLEOTIDE SEQUENCE [LARGE SCALE GENOMIC DNA]</scope>
    <source>
        <strain evidence="7 8">BX1</strain>
    </source>
</reference>
<evidence type="ECO:0000256" key="3">
    <source>
        <dbReference type="ARBA" id="ARBA00022692"/>
    </source>
</evidence>
<feature type="transmembrane region" description="Helical" evidence="6">
    <location>
        <begin position="12"/>
        <end position="34"/>
    </location>
</feature>
<organism evidence="7 8">
    <name type="scientific">Yanshouia hominis</name>
    <dbReference type="NCBI Taxonomy" id="2763673"/>
    <lineage>
        <taxon>Bacteria</taxon>
        <taxon>Bacillati</taxon>
        <taxon>Bacillota</taxon>
        <taxon>Clostridia</taxon>
        <taxon>Eubacteriales</taxon>
        <taxon>Oscillospiraceae</taxon>
        <taxon>Yanshouia</taxon>
    </lineage>
</organism>
<name>A0ABR7NK72_9FIRM</name>
<keyword evidence="5 6" id="KW-0472">Membrane</keyword>
<evidence type="ECO:0000313" key="8">
    <source>
        <dbReference type="Proteomes" id="UP000658131"/>
    </source>
</evidence>
<protein>
    <submittedName>
        <fullName evidence="7">Sodium-dependent transporter</fullName>
    </submittedName>
</protein>
<dbReference type="CDD" id="cd10336">
    <property type="entry name" value="SLC6sbd_Tyt1-Like"/>
    <property type="match status" value="1"/>
</dbReference>
<keyword evidence="8" id="KW-1185">Reference proteome</keyword>
<gene>
    <name evidence="7" type="ORF">H8717_07445</name>
</gene>
<dbReference type="InterPro" id="IPR047218">
    <property type="entry name" value="YocR/YhdH-like"/>
</dbReference>